<feature type="domain" description="Nitroreductase" evidence="1">
    <location>
        <begin position="167"/>
        <end position="356"/>
    </location>
</feature>
<dbReference type="GO" id="GO:0016491">
    <property type="term" value="F:oxidoreductase activity"/>
    <property type="evidence" value="ECO:0007669"/>
    <property type="project" value="InterPro"/>
</dbReference>
<dbReference type="InterPro" id="IPR000415">
    <property type="entry name" value="Nitroreductase-like"/>
</dbReference>
<accession>A0A060HYT8</accession>
<dbReference type="Pfam" id="PF00881">
    <property type="entry name" value="Nitroreductase"/>
    <property type="match status" value="1"/>
</dbReference>
<dbReference type="InterPro" id="IPR052544">
    <property type="entry name" value="Bacteriocin_Proc_Enz"/>
</dbReference>
<dbReference type="InterPro" id="IPR029479">
    <property type="entry name" value="Nitroreductase"/>
</dbReference>
<dbReference type="PANTHER" id="PTHR43745:SF2">
    <property type="entry name" value="NITROREDUCTASE MJ1384-RELATED"/>
    <property type="match status" value="1"/>
</dbReference>
<dbReference type="Gene3D" id="3.40.109.10">
    <property type="entry name" value="NADH Oxidase"/>
    <property type="match status" value="1"/>
</dbReference>
<dbReference type="KEGG" id="rei:IE4771_CH02984"/>
<dbReference type="HOGENOM" id="CLU_059362_0_1_5"/>
<evidence type="ECO:0000313" key="3">
    <source>
        <dbReference type="Proteomes" id="UP000027180"/>
    </source>
</evidence>
<dbReference type="RefSeq" id="WP_038689990.1">
    <property type="nucleotide sequence ID" value="NZ_CP006986.1"/>
</dbReference>
<dbReference type="PANTHER" id="PTHR43745">
    <property type="entry name" value="NITROREDUCTASE MJ1384-RELATED"/>
    <property type="match status" value="1"/>
</dbReference>
<protein>
    <submittedName>
        <fullName evidence="2">Trifolitoxin-processing protein TfxC</fullName>
    </submittedName>
</protein>
<proteinExistence type="predicted"/>
<dbReference type="EMBL" id="CP006986">
    <property type="protein sequence ID" value="AIC28078.1"/>
    <property type="molecule type" value="Genomic_DNA"/>
</dbReference>
<dbReference type="Proteomes" id="UP000027180">
    <property type="component" value="Chromosome"/>
</dbReference>
<gene>
    <name evidence="2" type="primary">tfxC</name>
    <name evidence="2" type="ORF">IE4771_CH02984</name>
</gene>
<evidence type="ECO:0000313" key="2">
    <source>
        <dbReference type="EMBL" id="AIC28078.1"/>
    </source>
</evidence>
<dbReference type="SUPFAM" id="SSF55469">
    <property type="entry name" value="FMN-dependent nitroreductase-like"/>
    <property type="match status" value="1"/>
</dbReference>
<sequence length="356" mass="39663">MIELRPLLQLNIEDGIPVLKDLLTADSFSFADVELLRYIPAIAKNTPAQSQDLAASVADALNVEETTALAAIEALVELGLLVPSASISSQKAGIQLWVDKGWVDALVLHFASRNLSYNDDPIELGGLGDVESYPEPLETERRKRGTATPLVKPSRDLPAAVILDGLMNRRSFKAFTRKQVPINEISEILWFGNLYARERAVIAENRDFKSPRDIAFDSAFSALSTFVVTYSRIDWQDGSLPPGVYRYDVANHELEVIKAGDFKLDMAKLAIGQSRASSGLFTFVICGDLKSYTSRYRHERSYRNLLINTSQLAQFYLTLATINDFNTFLTPAIHDEKMHQFLEAEDELPLYLVTAG</sequence>
<organism evidence="2 3">
    <name type="scientific">Rhizobium etli bv. mimosae str. IE4771</name>
    <dbReference type="NCBI Taxonomy" id="1432050"/>
    <lineage>
        <taxon>Bacteria</taxon>
        <taxon>Pseudomonadati</taxon>
        <taxon>Pseudomonadota</taxon>
        <taxon>Alphaproteobacteria</taxon>
        <taxon>Hyphomicrobiales</taxon>
        <taxon>Rhizobiaceae</taxon>
        <taxon>Rhizobium/Agrobacterium group</taxon>
        <taxon>Rhizobium</taxon>
    </lineage>
</organism>
<dbReference type="OrthoDB" id="9802775at2"/>
<name>A0A060HYT8_RHIET</name>
<dbReference type="CDD" id="cd02142">
    <property type="entry name" value="McbC_SagB-like_oxidoreductase"/>
    <property type="match status" value="1"/>
</dbReference>
<evidence type="ECO:0000259" key="1">
    <source>
        <dbReference type="Pfam" id="PF00881"/>
    </source>
</evidence>
<reference evidence="2 3" key="1">
    <citation type="submission" date="2013-12" db="EMBL/GenBank/DDBJ databases">
        <title>Complete genome sequence of Rhizobium etli bv. mimosae IE4771.</title>
        <authorList>
            <person name="Bustos P."/>
            <person name="Santamaria R.I."/>
            <person name="Lozano L."/>
            <person name="Ormeno-Orrillo E."/>
            <person name="Rogel M.A."/>
            <person name="Romero D."/>
            <person name="Cevallos M.A."/>
            <person name="Martinez-Romero E."/>
            <person name="Gonzalez V."/>
        </authorList>
    </citation>
    <scope>NUCLEOTIDE SEQUENCE [LARGE SCALE GENOMIC DNA]</scope>
    <source>
        <strain evidence="2 3">IE4771</strain>
    </source>
</reference>
<dbReference type="AlphaFoldDB" id="A0A060HYT8"/>